<evidence type="ECO:0000256" key="13">
    <source>
        <dbReference type="ARBA" id="ARBA00023201"/>
    </source>
</evidence>
<feature type="transmembrane region" description="Helical" evidence="19">
    <location>
        <begin position="301"/>
        <end position="319"/>
    </location>
</feature>
<comment type="function">
    <text evidence="18">Involved in actively transporting phosphate into cells via Na(+) cotransport.</text>
</comment>
<comment type="catalytic activity">
    <reaction evidence="17">
        <text>3 Na(+)(out) + phosphate(out) = 3 Na(+)(in) + phosphate(in)</text>
        <dbReference type="Rhea" id="RHEA:71255"/>
        <dbReference type="ChEBI" id="CHEBI:29101"/>
        <dbReference type="ChEBI" id="CHEBI:43474"/>
    </reaction>
    <physiologicalReaction direction="left-to-right" evidence="17">
        <dbReference type="Rhea" id="RHEA:71256"/>
    </physiologicalReaction>
</comment>
<reference evidence="20" key="3">
    <citation type="submission" date="2025-09" db="UniProtKB">
        <authorList>
            <consortium name="Ensembl"/>
        </authorList>
    </citation>
    <scope>IDENTIFICATION</scope>
</reference>
<evidence type="ECO:0000256" key="12">
    <source>
        <dbReference type="ARBA" id="ARBA00023180"/>
    </source>
</evidence>
<keyword evidence="5" id="KW-1003">Cell membrane</keyword>
<evidence type="ECO:0000256" key="19">
    <source>
        <dbReference type="SAM" id="Phobius"/>
    </source>
</evidence>
<dbReference type="GO" id="GO:0031982">
    <property type="term" value="C:vesicle"/>
    <property type="evidence" value="ECO:0000318"/>
    <property type="project" value="GO_Central"/>
</dbReference>
<feature type="transmembrane region" description="Helical" evidence="19">
    <location>
        <begin position="339"/>
        <end position="361"/>
    </location>
</feature>
<dbReference type="NCBIfam" id="TIGR01013">
    <property type="entry name" value="2a58"/>
    <property type="match status" value="1"/>
</dbReference>
<dbReference type="Pfam" id="PF02690">
    <property type="entry name" value="Na_Pi_cotrans"/>
    <property type="match status" value="1"/>
</dbReference>
<keyword evidence="9" id="KW-0406">Ion transport</keyword>
<dbReference type="AlphaFoldDB" id="A0A5F8GGM6"/>
<keyword evidence="6 19" id="KW-0812">Transmembrane</keyword>
<dbReference type="GO" id="GO:0005436">
    <property type="term" value="F:sodium:phosphate symporter activity"/>
    <property type="evidence" value="ECO:0000318"/>
    <property type="project" value="GO_Central"/>
</dbReference>
<dbReference type="InterPro" id="IPR003841">
    <property type="entry name" value="Na/Pi_transpt"/>
</dbReference>
<dbReference type="GO" id="GO:0016324">
    <property type="term" value="C:apical plasma membrane"/>
    <property type="evidence" value="ECO:0000318"/>
    <property type="project" value="GO_Central"/>
</dbReference>
<keyword evidence="7" id="KW-0769">Symport</keyword>
<dbReference type="PANTHER" id="PTHR10010">
    <property type="entry name" value="SOLUTE CARRIER FAMILY 34 SODIUM PHOSPHATE , MEMBER 2-RELATED"/>
    <property type="match status" value="1"/>
</dbReference>
<evidence type="ECO:0000313" key="20">
    <source>
        <dbReference type="Ensembl" id="ENSMODP00000046748.1"/>
    </source>
</evidence>
<dbReference type="GO" id="GO:0044341">
    <property type="term" value="P:sodium-dependent phosphate transport"/>
    <property type="evidence" value="ECO:0000318"/>
    <property type="project" value="GO_Central"/>
</dbReference>
<dbReference type="InParanoid" id="A0A5F8GGM6"/>
<accession>A0A5F8GGM6</accession>
<dbReference type="Bgee" id="ENSMODG00000051279">
    <property type="expression patterns" value="Expressed in spermatocyte and 2 other cell types or tissues"/>
</dbReference>
<keyword evidence="11" id="KW-1015">Disulfide bond</keyword>
<feature type="transmembrane region" description="Helical" evidence="19">
    <location>
        <begin position="40"/>
        <end position="59"/>
    </location>
</feature>
<evidence type="ECO:0000256" key="6">
    <source>
        <dbReference type="ARBA" id="ARBA00022692"/>
    </source>
</evidence>
<dbReference type="Ensembl" id="ENSMODT00000071498.1">
    <property type="protein sequence ID" value="ENSMODP00000046748.1"/>
    <property type="gene ID" value="ENSMODG00000051279.1"/>
</dbReference>
<evidence type="ECO:0000256" key="3">
    <source>
        <dbReference type="ARBA" id="ARBA00020024"/>
    </source>
</evidence>
<evidence type="ECO:0000256" key="2">
    <source>
        <dbReference type="ARBA" id="ARBA00005808"/>
    </source>
</evidence>
<dbReference type="Proteomes" id="UP000002280">
    <property type="component" value="Chromosome 5"/>
</dbReference>
<evidence type="ECO:0000256" key="5">
    <source>
        <dbReference type="ARBA" id="ARBA00022475"/>
    </source>
</evidence>
<keyword evidence="4" id="KW-0813">Transport</keyword>
<evidence type="ECO:0000256" key="7">
    <source>
        <dbReference type="ARBA" id="ARBA00022847"/>
    </source>
</evidence>
<comment type="subcellular location">
    <subcellularLocation>
        <location evidence="1">Apical cell membrane</location>
        <topology evidence="1">Multi-pass membrane protein</topology>
    </subcellularLocation>
</comment>
<evidence type="ECO:0000256" key="15">
    <source>
        <dbReference type="ARBA" id="ARBA00029768"/>
    </source>
</evidence>
<proteinExistence type="inferred from homology"/>
<keyword evidence="13" id="KW-0739">Sodium transport</keyword>
<evidence type="ECO:0000256" key="4">
    <source>
        <dbReference type="ARBA" id="ARBA00022448"/>
    </source>
</evidence>
<evidence type="ECO:0000256" key="10">
    <source>
        <dbReference type="ARBA" id="ARBA00023136"/>
    </source>
</evidence>
<dbReference type="GO" id="GO:0005903">
    <property type="term" value="C:brush border"/>
    <property type="evidence" value="ECO:0000318"/>
    <property type="project" value="GO_Central"/>
</dbReference>
<dbReference type="PANTHER" id="PTHR10010:SF23">
    <property type="entry name" value="SODIUM-DEPENDENT PHOSPHATE TRANSPORT PROTEIN 2B"/>
    <property type="match status" value="1"/>
</dbReference>
<reference evidence="20" key="2">
    <citation type="submission" date="2025-08" db="UniProtKB">
        <authorList>
            <consortium name="Ensembl"/>
        </authorList>
    </citation>
    <scope>IDENTIFICATION</scope>
</reference>
<keyword evidence="13" id="KW-0915">Sodium</keyword>
<evidence type="ECO:0000256" key="9">
    <source>
        <dbReference type="ARBA" id="ARBA00023065"/>
    </source>
</evidence>
<evidence type="ECO:0000256" key="8">
    <source>
        <dbReference type="ARBA" id="ARBA00022989"/>
    </source>
</evidence>
<evidence type="ECO:0000256" key="1">
    <source>
        <dbReference type="ARBA" id="ARBA00004424"/>
    </source>
</evidence>
<dbReference type="GO" id="GO:0030643">
    <property type="term" value="P:intracellular phosphate ion homeostasis"/>
    <property type="evidence" value="ECO:0000318"/>
    <property type="project" value="GO_Central"/>
</dbReference>
<keyword evidence="21" id="KW-1185">Reference proteome</keyword>
<evidence type="ECO:0000256" key="18">
    <source>
        <dbReference type="ARBA" id="ARBA00034091"/>
    </source>
</evidence>
<name>A0A5F8GGM6_MONDO</name>
<comment type="similarity">
    <text evidence="2">Belongs to the SLC34A transporter family.</text>
</comment>
<organism evidence="20 21">
    <name type="scientific">Monodelphis domestica</name>
    <name type="common">Gray short-tailed opossum</name>
    <dbReference type="NCBI Taxonomy" id="13616"/>
    <lineage>
        <taxon>Eukaryota</taxon>
        <taxon>Metazoa</taxon>
        <taxon>Chordata</taxon>
        <taxon>Craniata</taxon>
        <taxon>Vertebrata</taxon>
        <taxon>Euteleostomi</taxon>
        <taxon>Mammalia</taxon>
        <taxon>Metatheria</taxon>
        <taxon>Didelphimorphia</taxon>
        <taxon>Didelphidae</taxon>
        <taxon>Monodelphis</taxon>
    </lineage>
</organism>
<reference evidence="20 21" key="1">
    <citation type="journal article" date="2007" name="Nature">
        <title>Genome of the marsupial Monodelphis domestica reveals innovation in non-coding sequences.</title>
        <authorList>
            <person name="Mikkelsen T.S."/>
            <person name="Wakefield M.J."/>
            <person name="Aken B."/>
            <person name="Amemiya C.T."/>
            <person name="Chang J.L."/>
            <person name="Duke S."/>
            <person name="Garber M."/>
            <person name="Gentles A.J."/>
            <person name="Goodstadt L."/>
            <person name="Heger A."/>
            <person name="Jurka J."/>
            <person name="Kamal M."/>
            <person name="Mauceli E."/>
            <person name="Searle S.M."/>
            <person name="Sharpe T."/>
            <person name="Baker M.L."/>
            <person name="Batzer M.A."/>
            <person name="Benos P.V."/>
            <person name="Belov K."/>
            <person name="Clamp M."/>
            <person name="Cook A."/>
            <person name="Cuff J."/>
            <person name="Das R."/>
            <person name="Davidow L."/>
            <person name="Deakin J.E."/>
            <person name="Fazzari M.J."/>
            <person name="Glass J.L."/>
            <person name="Grabherr M."/>
            <person name="Greally J.M."/>
            <person name="Gu W."/>
            <person name="Hore T.A."/>
            <person name="Huttley G.A."/>
            <person name="Kleber M."/>
            <person name="Jirtle R.L."/>
            <person name="Koina E."/>
            <person name="Lee J.T."/>
            <person name="Mahony S."/>
            <person name="Marra M.A."/>
            <person name="Miller R.D."/>
            <person name="Nicholls R.D."/>
            <person name="Oda M."/>
            <person name="Papenfuss A.T."/>
            <person name="Parra Z.E."/>
            <person name="Pollock D.D."/>
            <person name="Ray D.A."/>
            <person name="Schein J.E."/>
            <person name="Speed T.P."/>
            <person name="Thompson K."/>
            <person name="VandeBerg J.L."/>
            <person name="Wade C.M."/>
            <person name="Walker J.A."/>
            <person name="Waters P.D."/>
            <person name="Webber C."/>
            <person name="Weidman J.R."/>
            <person name="Xie X."/>
            <person name="Zody M.C."/>
            <person name="Baldwin J."/>
            <person name="Abdouelleil A."/>
            <person name="Abdulkadir J."/>
            <person name="Abebe A."/>
            <person name="Abera B."/>
            <person name="Abreu J."/>
            <person name="Acer S.C."/>
            <person name="Aftuck L."/>
            <person name="Alexander A."/>
            <person name="An P."/>
            <person name="Anderson E."/>
            <person name="Anderson S."/>
            <person name="Arachi H."/>
            <person name="Azer M."/>
            <person name="Bachantsang P."/>
            <person name="Barry A."/>
            <person name="Bayul T."/>
            <person name="Berlin A."/>
            <person name="Bessette D."/>
            <person name="Bloom T."/>
            <person name="Bloom T."/>
            <person name="Boguslavskiy L."/>
            <person name="Bonnet C."/>
            <person name="Boukhgalter B."/>
            <person name="Bourzgui I."/>
            <person name="Brown A."/>
            <person name="Cahill P."/>
            <person name="Channer S."/>
            <person name="Cheshatsang Y."/>
            <person name="Chuda L."/>
            <person name="Citroen M."/>
            <person name="Collymore A."/>
            <person name="Cooke P."/>
            <person name="Costello M."/>
            <person name="D'Aco K."/>
            <person name="Daza R."/>
            <person name="De Haan G."/>
            <person name="DeGray S."/>
            <person name="DeMaso C."/>
            <person name="Dhargay N."/>
            <person name="Dooley K."/>
            <person name="Dooley E."/>
            <person name="Doricent M."/>
            <person name="Dorje P."/>
            <person name="Dorjee K."/>
            <person name="Dupes A."/>
            <person name="Elong R."/>
            <person name="Falk J."/>
            <person name="Farina A."/>
            <person name="Faro S."/>
            <person name="Ferguson D."/>
            <person name="Fisher S."/>
            <person name="Foley C.D."/>
            <person name="Franke A."/>
            <person name="Friedrich D."/>
            <person name="Gadbois L."/>
            <person name="Gearin G."/>
            <person name="Gearin C.R."/>
            <person name="Giannoukos G."/>
            <person name="Goode T."/>
            <person name="Graham J."/>
            <person name="Grandbois E."/>
            <person name="Grewal S."/>
            <person name="Gyaltsen K."/>
            <person name="Hafez N."/>
            <person name="Hagos B."/>
            <person name="Hall J."/>
            <person name="Henson C."/>
            <person name="Hollinger A."/>
            <person name="Honan T."/>
            <person name="Huard M.D."/>
            <person name="Hughes L."/>
            <person name="Hurhula B."/>
            <person name="Husby M.E."/>
            <person name="Kamat A."/>
            <person name="Kanga B."/>
            <person name="Kashin S."/>
            <person name="Khazanovich D."/>
            <person name="Kisner P."/>
            <person name="Lance K."/>
            <person name="Lara M."/>
            <person name="Lee W."/>
            <person name="Lennon N."/>
            <person name="Letendre F."/>
            <person name="LeVine R."/>
            <person name="Lipovsky A."/>
            <person name="Liu X."/>
            <person name="Liu J."/>
            <person name="Liu S."/>
            <person name="Lokyitsang T."/>
            <person name="Lokyitsang Y."/>
            <person name="Lubonja R."/>
            <person name="Lui A."/>
            <person name="MacDonald P."/>
            <person name="Magnisalis V."/>
            <person name="Maru K."/>
            <person name="Matthews C."/>
            <person name="McCusker W."/>
            <person name="McDonough S."/>
            <person name="Mehta T."/>
            <person name="Meldrim J."/>
            <person name="Meneus L."/>
            <person name="Mihai O."/>
            <person name="Mihalev A."/>
            <person name="Mihova T."/>
            <person name="Mittelman R."/>
            <person name="Mlenga V."/>
            <person name="Montmayeur A."/>
            <person name="Mulrain L."/>
            <person name="Navidi A."/>
            <person name="Naylor J."/>
            <person name="Negash T."/>
            <person name="Nguyen T."/>
            <person name="Nguyen N."/>
            <person name="Nicol R."/>
            <person name="Norbu C."/>
            <person name="Norbu N."/>
            <person name="Novod N."/>
            <person name="O'Neill B."/>
            <person name="Osman S."/>
            <person name="Markiewicz E."/>
            <person name="Oyono O.L."/>
            <person name="Patti C."/>
            <person name="Phunkhang P."/>
            <person name="Pierre F."/>
            <person name="Priest M."/>
            <person name="Raghuraman S."/>
            <person name="Rege F."/>
            <person name="Reyes R."/>
            <person name="Rise C."/>
            <person name="Rogov P."/>
            <person name="Ross K."/>
            <person name="Ryan E."/>
            <person name="Settipalli S."/>
            <person name="Shea T."/>
            <person name="Sherpa N."/>
            <person name="Shi L."/>
            <person name="Shih D."/>
            <person name="Sparrow T."/>
            <person name="Spaulding J."/>
            <person name="Stalker J."/>
            <person name="Stange-Thomann N."/>
            <person name="Stavropoulos S."/>
            <person name="Stone C."/>
            <person name="Strader C."/>
            <person name="Tesfaye S."/>
            <person name="Thomson T."/>
            <person name="Thoulutsang Y."/>
            <person name="Thoulutsang D."/>
            <person name="Topham K."/>
            <person name="Topping I."/>
            <person name="Tsamla T."/>
            <person name="Vassiliev H."/>
            <person name="Vo A."/>
            <person name="Wangchuk T."/>
            <person name="Wangdi T."/>
            <person name="Weiand M."/>
            <person name="Wilkinson J."/>
            <person name="Wilson A."/>
            <person name="Yadav S."/>
            <person name="Young G."/>
            <person name="Yu Q."/>
            <person name="Zembek L."/>
            <person name="Zhong D."/>
            <person name="Zimmer A."/>
            <person name="Zwirko Z."/>
            <person name="Jaffe D.B."/>
            <person name="Alvarez P."/>
            <person name="Brockman W."/>
            <person name="Butler J."/>
            <person name="Chin C."/>
            <person name="Gnerre S."/>
            <person name="MacCallum I."/>
            <person name="Graves J.A."/>
            <person name="Ponting C.P."/>
            <person name="Breen M."/>
            <person name="Samollow P.B."/>
            <person name="Lander E.S."/>
            <person name="Lindblad-Toh K."/>
        </authorList>
    </citation>
    <scope>NUCLEOTIDE SEQUENCE [LARGE SCALE GENOMIC DNA]</scope>
</reference>
<evidence type="ECO:0000256" key="11">
    <source>
        <dbReference type="ARBA" id="ARBA00023157"/>
    </source>
</evidence>
<feature type="transmembrane region" description="Helical" evidence="19">
    <location>
        <begin position="271"/>
        <end position="289"/>
    </location>
</feature>
<feature type="transmembrane region" description="Helical" evidence="19">
    <location>
        <begin position="180"/>
        <end position="201"/>
    </location>
</feature>
<protein>
    <recommendedName>
        <fullName evidence="3">Sodium-dependent phosphate transport protein 2B</fullName>
    </recommendedName>
    <alternativeName>
        <fullName evidence="16">Na(+)-dependent phosphate cotransporter 2B</fullName>
    </alternativeName>
    <alternativeName>
        <fullName evidence="14">Sodium/phosphate cotransporter 2B</fullName>
    </alternativeName>
    <alternativeName>
        <fullName evidence="15">Solute carrier family 34 member 2</fullName>
    </alternativeName>
</protein>
<evidence type="ECO:0000256" key="16">
    <source>
        <dbReference type="ARBA" id="ARBA00031843"/>
    </source>
</evidence>
<dbReference type="STRING" id="13616.ENSMODP00000046748"/>
<feature type="transmembrane region" description="Helical" evidence="19">
    <location>
        <begin position="221"/>
        <end position="242"/>
    </location>
</feature>
<evidence type="ECO:0000313" key="21">
    <source>
        <dbReference type="Proteomes" id="UP000002280"/>
    </source>
</evidence>
<dbReference type="GeneTree" id="ENSGT00950000183177"/>
<keyword evidence="8 19" id="KW-1133">Transmembrane helix</keyword>
<keyword evidence="10 19" id="KW-0472">Membrane</keyword>
<sequence length="501" mass="56567">MLSHSAHMLCIELTNLSLPLFGCSSSRAFAGATVHDFFNWFSVLVLLPLELITEFLSYLSDKIGHFIKISGEDESPGILKVLTGPITERIIQLDGKIFIDIVIGRETQNKSLIKIWCKTFENVTFSNVSVPSPENCTSPTFCWTEGKVTWTLMNITYRQNITKCKHLFVNTNYNDATVGFILLTFSLFILAISLALIIKILNSELRGPVAEMIKKYINKDFPYPFAWLTGYFTILVGAVLTFTFQSSSVFTSIITPMIGIDMISLERAYPLILGSNIGTSTITILAALSGPRNALRKSFQVTLCHFLFNLFGIILWYPIPGMRLPVHSARRLGNLTATYRWFAIVYVIFCFFVLPTLAFCFSIADTTVLISVGIPMFFLPFIVVYLHAFNLLHLLPLWMTSLKPWDDLIISIMNLCTQCGENISHKCKNSKLNRFIARRSLPTIKTDLGPDQNQRHSSIRDRLFYVKKSDDTVKEIQSTNDTVTEIQSANQQFSINDASTD</sequence>
<evidence type="ECO:0000256" key="17">
    <source>
        <dbReference type="ARBA" id="ARBA00034042"/>
    </source>
</evidence>
<evidence type="ECO:0000256" key="14">
    <source>
        <dbReference type="ARBA" id="ARBA00029612"/>
    </source>
</evidence>
<feature type="transmembrane region" description="Helical" evidence="19">
    <location>
        <begin position="368"/>
        <end position="388"/>
    </location>
</feature>
<keyword evidence="12" id="KW-0325">Glycoprotein</keyword>